<sequence>MDIIDDATTYFFEVECGIPLSVSKPHWCQSLEEECRHLSNWKAAYRAGDYYEEAIRPLMTNDGERACADRVFEEFFWAGVEGEANSHHDLVDAPRFTGYCGLLLFAFAPESVDPFLDSLSALISRFEKMNLRSIAPASMYNNWYASPDEWISYLKEWMEPFAAASKMKAGLIAHSC</sequence>
<proteinExistence type="predicted"/>
<evidence type="ECO:0008006" key="3">
    <source>
        <dbReference type="Google" id="ProtNLM"/>
    </source>
</evidence>
<evidence type="ECO:0000313" key="2">
    <source>
        <dbReference type="Proteomes" id="UP000621455"/>
    </source>
</evidence>
<gene>
    <name evidence="1" type="ORF">F2P44_26625</name>
</gene>
<organism evidence="1 2">
    <name type="scientific">Massilia frigida</name>
    <dbReference type="NCBI Taxonomy" id="2609281"/>
    <lineage>
        <taxon>Bacteria</taxon>
        <taxon>Pseudomonadati</taxon>
        <taxon>Pseudomonadota</taxon>
        <taxon>Betaproteobacteria</taxon>
        <taxon>Burkholderiales</taxon>
        <taxon>Oxalobacteraceae</taxon>
        <taxon>Telluria group</taxon>
        <taxon>Massilia</taxon>
    </lineage>
</organism>
<dbReference type="RefSeq" id="WP_167091463.1">
    <property type="nucleotide sequence ID" value="NZ_WHJG01000039.1"/>
</dbReference>
<keyword evidence="2" id="KW-1185">Reference proteome</keyword>
<evidence type="ECO:0000313" key="1">
    <source>
        <dbReference type="EMBL" id="NHZ82821.1"/>
    </source>
</evidence>
<reference evidence="1 2" key="1">
    <citation type="submission" date="2019-10" db="EMBL/GenBank/DDBJ databases">
        <title>Taxonomy of Antarctic Massilia spp.: description of Massilia rubra sp. nov., Massilia aquatica sp. nov., Massilia mucilaginosa sp. nov., Massilia frigida sp. nov. isolated from streams, lakes and regoliths.</title>
        <authorList>
            <person name="Holochova P."/>
            <person name="Sedlacek I."/>
            <person name="Kralova S."/>
            <person name="Maslanova I."/>
            <person name="Busse H.-J."/>
            <person name="Stankova E."/>
            <person name="Vrbovska V."/>
            <person name="Kovarovic V."/>
            <person name="Bartak M."/>
            <person name="Svec P."/>
            <person name="Pantucek R."/>
        </authorList>
    </citation>
    <scope>NUCLEOTIDE SEQUENCE [LARGE SCALE GENOMIC DNA]</scope>
    <source>
        <strain evidence="1 2">CCM 8695</strain>
    </source>
</reference>
<name>A0ABX0NHK5_9BURK</name>
<accession>A0ABX0NHK5</accession>
<dbReference type="Proteomes" id="UP000621455">
    <property type="component" value="Unassembled WGS sequence"/>
</dbReference>
<dbReference type="EMBL" id="WHJG01000039">
    <property type="protein sequence ID" value="NHZ82821.1"/>
    <property type="molecule type" value="Genomic_DNA"/>
</dbReference>
<protein>
    <recommendedName>
        <fullName evidence="3">DUF1877 family protein</fullName>
    </recommendedName>
</protein>
<comment type="caution">
    <text evidence="1">The sequence shown here is derived from an EMBL/GenBank/DDBJ whole genome shotgun (WGS) entry which is preliminary data.</text>
</comment>